<dbReference type="GO" id="GO:0003677">
    <property type="term" value="F:DNA binding"/>
    <property type="evidence" value="ECO:0007669"/>
    <property type="project" value="InterPro"/>
</dbReference>
<dbReference type="InterPro" id="IPR036782">
    <property type="entry name" value="NE0471-like_N"/>
</dbReference>
<evidence type="ECO:0000313" key="1">
    <source>
        <dbReference type="EMBL" id="RMN98654.1"/>
    </source>
</evidence>
<dbReference type="InterPro" id="IPR010982">
    <property type="entry name" value="Lambda_DNA-bd_dom_sf"/>
</dbReference>
<comment type="caution">
    <text evidence="1">The sequence shown here is derived from an EMBL/GenBank/DDBJ whole genome shotgun (WGS) entry which is preliminary data.</text>
</comment>
<dbReference type="Gene3D" id="1.10.260.40">
    <property type="entry name" value="lambda repressor-like DNA-binding domains"/>
    <property type="match status" value="1"/>
</dbReference>
<organism evidence="1 2">
    <name type="scientific">Pseudomonas cannabina</name>
    <dbReference type="NCBI Taxonomy" id="86840"/>
    <lineage>
        <taxon>Bacteria</taxon>
        <taxon>Pseudomonadati</taxon>
        <taxon>Pseudomonadota</taxon>
        <taxon>Gammaproteobacteria</taxon>
        <taxon>Pseudomonadales</taxon>
        <taxon>Pseudomonadaceae</taxon>
        <taxon>Pseudomonas</taxon>
    </lineage>
</organism>
<accession>A0A3M3RQN7</accession>
<dbReference type="AlphaFoldDB" id="A0A3M3RQN7"/>
<gene>
    <name evidence="1" type="ORF">ALQ51_04403</name>
</gene>
<reference evidence="1 2" key="1">
    <citation type="submission" date="2018-08" db="EMBL/GenBank/DDBJ databases">
        <title>Recombination of ecologically and evolutionarily significant loci maintains genetic cohesion in the Pseudomonas syringae species complex.</title>
        <authorList>
            <person name="Dillon M."/>
            <person name="Thakur S."/>
            <person name="Almeida R.N.D."/>
            <person name="Weir B.S."/>
            <person name="Guttman D.S."/>
        </authorList>
    </citation>
    <scope>NUCLEOTIDE SEQUENCE [LARGE SCALE GENOMIC DNA]</scope>
    <source>
        <strain evidence="1 2">ICMP 15203</strain>
    </source>
</reference>
<dbReference type="SUPFAM" id="SSF47413">
    <property type="entry name" value="lambda repressor-like DNA-binding domains"/>
    <property type="match status" value="1"/>
</dbReference>
<sequence>MEKMASMKRPRLKDVQALAGHRLALTFINDQRYVLDMSADVQAFPGLQPLKADEAFAQAHVGDDGWTVEWPELDIQIGADTLYLDAQAQAATDENTRIFIGWRARTGLPLAQAAQALGVSPRSITRYSNAREATPRTLALACLGWDALQQDLKVAERRPTYKADKQDD</sequence>
<name>A0A3M3RQN7_PSECA</name>
<dbReference type="InterPro" id="IPR018841">
    <property type="entry name" value="DUF2442"/>
</dbReference>
<proteinExistence type="predicted"/>
<dbReference type="EMBL" id="RBPJ01000114">
    <property type="protein sequence ID" value="RMN98654.1"/>
    <property type="molecule type" value="Genomic_DNA"/>
</dbReference>
<protein>
    <recommendedName>
        <fullName evidence="3">DUF2442 domain-containing protein</fullName>
    </recommendedName>
</protein>
<evidence type="ECO:0008006" key="3">
    <source>
        <dbReference type="Google" id="ProtNLM"/>
    </source>
</evidence>
<dbReference type="Pfam" id="PF10387">
    <property type="entry name" value="DUF2442"/>
    <property type="match status" value="1"/>
</dbReference>
<dbReference type="Gene3D" id="3.30.2020.10">
    <property type="entry name" value="NE0471-like N-terminal domain"/>
    <property type="match status" value="1"/>
</dbReference>
<dbReference type="SUPFAM" id="SSF143880">
    <property type="entry name" value="NE0471 N-terminal domain-like"/>
    <property type="match status" value="1"/>
</dbReference>
<dbReference type="Proteomes" id="UP000270524">
    <property type="component" value="Unassembled WGS sequence"/>
</dbReference>
<evidence type="ECO:0000313" key="2">
    <source>
        <dbReference type="Proteomes" id="UP000270524"/>
    </source>
</evidence>